<dbReference type="KEGG" id="vg:5470054"/>
<protein>
    <submittedName>
        <fullName evidence="1">Uncharacterized protein n278R</fullName>
    </submittedName>
</protein>
<dbReference type="GeneID" id="5470054"/>
<proteinExistence type="predicted"/>
<name>A7J6Y2_PBCVF</name>
<organism evidence="1 2">
    <name type="scientific">Paramecium bursaria Chlorella virus FR483</name>
    <name type="common">PBCV-FR483</name>
    <dbReference type="NCBI Taxonomy" id="399781"/>
    <lineage>
        <taxon>Viruses</taxon>
        <taxon>Varidnaviria</taxon>
        <taxon>Bamfordvirae</taxon>
        <taxon>Nucleocytoviricota</taxon>
        <taxon>Megaviricetes</taxon>
        <taxon>Algavirales</taxon>
        <taxon>Phycodnaviridae</taxon>
        <taxon>Chlorovirus</taxon>
        <taxon>Chlorovirus conductrix</taxon>
        <taxon>Paramecium bursaria Chlorella virus A1</taxon>
    </lineage>
</organism>
<sequence>MLSNRDLKEELFFCAFRDFLMRSSPRISAAAPNFFCCRPIMASSIESLMMRRFTITGFVWPIRCARAIACVSLVPFQSTPFM</sequence>
<accession>A7J6Y2</accession>
<reference evidence="1 2" key="1">
    <citation type="journal article" date="2007" name="Virology">
        <title>Sequence and annotation of the 314-kb MT325 and the 321-kb FR483 viruses that infect Chlorella Pbi.</title>
        <authorList>
            <person name="Fitzgerald L.A."/>
            <person name="Graves M.V."/>
            <person name="Li X."/>
            <person name="Feldblyum T."/>
            <person name="Hartigan J."/>
            <person name="Van Etten J.L."/>
        </authorList>
    </citation>
    <scope>NUCLEOTIDE SEQUENCE [LARGE SCALE GENOMIC DNA]</scope>
    <source>
        <strain evidence="1 2">FR483</strain>
    </source>
</reference>
<evidence type="ECO:0000313" key="2">
    <source>
        <dbReference type="Proteomes" id="UP000204095"/>
    </source>
</evidence>
<dbReference type="EMBL" id="DQ890022">
    <property type="protein sequence ID" value="ABT15563.1"/>
    <property type="molecule type" value="Genomic_DNA"/>
</dbReference>
<dbReference type="RefSeq" id="YP_001425910.1">
    <property type="nucleotide sequence ID" value="NC_008603.1"/>
</dbReference>
<evidence type="ECO:0000313" key="1">
    <source>
        <dbReference type="EMBL" id="ABT15563.1"/>
    </source>
</evidence>
<organismHost>
    <name type="scientific">Paramecium bursaria</name>
    <dbReference type="NCBI Taxonomy" id="74790"/>
</organismHost>
<dbReference type="Proteomes" id="UP000204095">
    <property type="component" value="Segment"/>
</dbReference>
<gene>
    <name evidence="1" type="primary">n278R</name>
    <name evidence="1" type="ORF">FR483_n278R</name>
</gene>